<proteinExistence type="predicted"/>
<dbReference type="Pfam" id="PF01266">
    <property type="entry name" value="DAO"/>
    <property type="match status" value="1"/>
</dbReference>
<evidence type="ECO:0000313" key="3">
    <source>
        <dbReference type="EMBL" id="ELY92093.1"/>
    </source>
</evidence>
<dbReference type="EMBL" id="AOIM01000023">
    <property type="protein sequence ID" value="ELY92093.1"/>
    <property type="molecule type" value="Genomic_DNA"/>
</dbReference>
<dbReference type="Gene3D" id="3.50.50.60">
    <property type="entry name" value="FAD/NAD(P)-binding domain"/>
    <property type="match status" value="1"/>
</dbReference>
<dbReference type="PROSITE" id="PS51257">
    <property type="entry name" value="PROKAR_LIPOPROTEIN"/>
    <property type="match status" value="1"/>
</dbReference>
<dbReference type="SUPFAM" id="SSF51905">
    <property type="entry name" value="FAD/NAD(P)-binding domain"/>
    <property type="match status" value="1"/>
</dbReference>
<comment type="caution">
    <text evidence="3">The sequence shown here is derived from an EMBL/GenBank/DDBJ whole genome shotgun (WGS) entry which is preliminary data.</text>
</comment>
<dbReference type="GO" id="GO:0016491">
    <property type="term" value="F:oxidoreductase activity"/>
    <property type="evidence" value="ECO:0007669"/>
    <property type="project" value="UniProtKB-KW"/>
</dbReference>
<dbReference type="OrthoDB" id="168391at2157"/>
<dbReference type="PANTHER" id="PTHR13847">
    <property type="entry name" value="SARCOSINE DEHYDROGENASE-RELATED"/>
    <property type="match status" value="1"/>
</dbReference>
<organism evidence="3 4">
    <name type="scientific">Natrialba hulunbeirensis JCM 10989</name>
    <dbReference type="NCBI Taxonomy" id="1227493"/>
    <lineage>
        <taxon>Archaea</taxon>
        <taxon>Methanobacteriati</taxon>
        <taxon>Methanobacteriota</taxon>
        <taxon>Stenosarchaea group</taxon>
        <taxon>Halobacteria</taxon>
        <taxon>Halobacteriales</taxon>
        <taxon>Natrialbaceae</taxon>
        <taxon>Natrialba</taxon>
    </lineage>
</organism>
<dbReference type="STRING" id="1227493.C483_08699"/>
<evidence type="ECO:0000259" key="2">
    <source>
        <dbReference type="Pfam" id="PF01266"/>
    </source>
</evidence>
<keyword evidence="1" id="KW-0560">Oxidoreductase</keyword>
<dbReference type="GO" id="GO:0005737">
    <property type="term" value="C:cytoplasm"/>
    <property type="evidence" value="ECO:0007669"/>
    <property type="project" value="TreeGrafter"/>
</dbReference>
<keyword evidence="4" id="KW-1185">Reference proteome</keyword>
<evidence type="ECO:0000313" key="4">
    <source>
        <dbReference type="Proteomes" id="UP000011519"/>
    </source>
</evidence>
<dbReference type="Gene3D" id="3.30.9.10">
    <property type="entry name" value="D-Amino Acid Oxidase, subunit A, domain 2"/>
    <property type="match status" value="1"/>
</dbReference>
<dbReference type="RefSeq" id="WP_006652951.1">
    <property type="nucleotide sequence ID" value="NZ_AOIM01000023.1"/>
</dbReference>
<accession>M0A426</accession>
<dbReference type="AlphaFoldDB" id="M0A426"/>
<dbReference type="InterPro" id="IPR036188">
    <property type="entry name" value="FAD/NAD-bd_sf"/>
</dbReference>
<dbReference type="InterPro" id="IPR006076">
    <property type="entry name" value="FAD-dep_OxRdtase"/>
</dbReference>
<dbReference type="Proteomes" id="UP000011519">
    <property type="component" value="Unassembled WGS sequence"/>
</dbReference>
<sequence length="386" mass="41404">MCASTKERDHIVVVGAGVAGCHAARNLAVDHEVTVLDRSGIAAEATGLSAGIIAPTLFYSDAPAVARYANDFFREFDGSHGFSFTKRDRIDVMTEAEAAEAQELAARLSDEGFPVAYRDSSVVTEHYPQFNLEAFAGAVVYEDTGWVDPYTYTTALQSAARERGATFDLGAEVTDLVIDDGDVSGVETASETIDADAVVVAAGWRTSSLLPDGVDVQIRPYRTQVVVLEPEEPLSREFPLGRVGSEHVYFRPEHNGDLLIGGGHYPIDDPASYTTDVDESFRLDIADFVPEFVDGFDDAGFVNGWAGIDTASPDTRPIIDTPRDAPDGLLVATGFNGLGIMTSPVVGPTVRERLTGESASFSTDLFAADRFADVSESFEYVSTSDV</sequence>
<gene>
    <name evidence="3" type="ORF">C483_08699</name>
</gene>
<protein>
    <submittedName>
        <fullName evidence="3">FAD dependent oxidoreductase</fullName>
    </submittedName>
</protein>
<evidence type="ECO:0000256" key="1">
    <source>
        <dbReference type="ARBA" id="ARBA00023002"/>
    </source>
</evidence>
<name>M0A426_9EURY</name>
<dbReference type="PANTHER" id="PTHR13847:SF287">
    <property type="entry name" value="FAD-DEPENDENT OXIDOREDUCTASE DOMAIN-CONTAINING PROTEIN 1"/>
    <property type="match status" value="1"/>
</dbReference>
<reference evidence="3 4" key="1">
    <citation type="journal article" date="2014" name="PLoS Genet.">
        <title>Phylogenetically driven sequencing of extremely halophilic archaea reveals strategies for static and dynamic osmo-response.</title>
        <authorList>
            <person name="Becker E.A."/>
            <person name="Seitzer P.M."/>
            <person name="Tritt A."/>
            <person name="Larsen D."/>
            <person name="Krusor M."/>
            <person name="Yao A.I."/>
            <person name="Wu D."/>
            <person name="Madern D."/>
            <person name="Eisen J.A."/>
            <person name="Darling A.E."/>
            <person name="Facciotti M.T."/>
        </authorList>
    </citation>
    <scope>NUCLEOTIDE SEQUENCE [LARGE SCALE GENOMIC DNA]</scope>
    <source>
        <strain evidence="3 4">JCM 10989</strain>
    </source>
</reference>
<feature type="domain" description="FAD dependent oxidoreductase" evidence="2">
    <location>
        <begin position="11"/>
        <end position="349"/>
    </location>
</feature>
<dbReference type="PATRIC" id="fig|1227493.4.peg.1724"/>